<dbReference type="EMBL" id="QGKX02001521">
    <property type="protein sequence ID" value="KAF3506456.1"/>
    <property type="molecule type" value="Genomic_DNA"/>
</dbReference>
<proteinExistence type="predicted"/>
<dbReference type="AlphaFoldDB" id="A0A8S9NRT4"/>
<reference evidence="1" key="1">
    <citation type="submission" date="2019-12" db="EMBL/GenBank/DDBJ databases">
        <title>Genome sequencing and annotation of Brassica cretica.</title>
        <authorList>
            <person name="Studholme D.J."/>
            <person name="Sarris P."/>
        </authorList>
    </citation>
    <scope>NUCLEOTIDE SEQUENCE</scope>
    <source>
        <strain evidence="1">PFS-109/04</strain>
        <tissue evidence="1">Leaf</tissue>
    </source>
</reference>
<gene>
    <name evidence="1" type="ORF">F2Q69_00007245</name>
</gene>
<accession>A0A8S9NRT4</accession>
<name>A0A8S9NRT4_BRACR</name>
<comment type="caution">
    <text evidence="1">The sequence shown here is derived from an EMBL/GenBank/DDBJ whole genome shotgun (WGS) entry which is preliminary data.</text>
</comment>
<dbReference type="Proteomes" id="UP000712600">
    <property type="component" value="Unassembled WGS sequence"/>
</dbReference>
<evidence type="ECO:0000313" key="1">
    <source>
        <dbReference type="EMBL" id="KAF3506456.1"/>
    </source>
</evidence>
<protein>
    <submittedName>
        <fullName evidence="1">Uncharacterized protein</fullName>
    </submittedName>
</protein>
<sequence length="62" mass="7399">MSLMCFVEVSNSESLRSETRDEHFVSNFIEAYSMEEWGEARLYTMQALEFLLYAVDVFRRSF</sequence>
<organism evidence="1 2">
    <name type="scientific">Brassica cretica</name>
    <name type="common">Mustard</name>
    <dbReference type="NCBI Taxonomy" id="69181"/>
    <lineage>
        <taxon>Eukaryota</taxon>
        <taxon>Viridiplantae</taxon>
        <taxon>Streptophyta</taxon>
        <taxon>Embryophyta</taxon>
        <taxon>Tracheophyta</taxon>
        <taxon>Spermatophyta</taxon>
        <taxon>Magnoliopsida</taxon>
        <taxon>eudicotyledons</taxon>
        <taxon>Gunneridae</taxon>
        <taxon>Pentapetalae</taxon>
        <taxon>rosids</taxon>
        <taxon>malvids</taxon>
        <taxon>Brassicales</taxon>
        <taxon>Brassicaceae</taxon>
        <taxon>Brassiceae</taxon>
        <taxon>Brassica</taxon>
    </lineage>
</organism>
<evidence type="ECO:0000313" key="2">
    <source>
        <dbReference type="Proteomes" id="UP000712600"/>
    </source>
</evidence>